<dbReference type="AlphaFoldDB" id="A0A9P6L696"/>
<comment type="caution">
    <text evidence="2">The sequence shown here is derived from an EMBL/GenBank/DDBJ whole genome shotgun (WGS) entry which is preliminary data.</text>
</comment>
<gene>
    <name evidence="2" type="ORF">BJ322DRAFT_1007322</name>
</gene>
<dbReference type="EMBL" id="WIUZ02000008">
    <property type="protein sequence ID" value="KAF9784525.1"/>
    <property type="molecule type" value="Genomic_DNA"/>
</dbReference>
<keyword evidence="1" id="KW-0732">Signal</keyword>
<protein>
    <submittedName>
        <fullName evidence="2">Uncharacterized protein</fullName>
    </submittedName>
</protein>
<accession>A0A9P6L696</accession>
<reference evidence="2" key="1">
    <citation type="journal article" date="2020" name="Nat. Commun.">
        <title>Large-scale genome sequencing of mycorrhizal fungi provides insights into the early evolution of symbiotic traits.</title>
        <authorList>
            <person name="Miyauchi S."/>
            <person name="Kiss E."/>
            <person name="Kuo A."/>
            <person name="Drula E."/>
            <person name="Kohler A."/>
            <person name="Sanchez-Garcia M."/>
            <person name="Morin E."/>
            <person name="Andreopoulos B."/>
            <person name="Barry K.W."/>
            <person name="Bonito G."/>
            <person name="Buee M."/>
            <person name="Carver A."/>
            <person name="Chen C."/>
            <person name="Cichocki N."/>
            <person name="Clum A."/>
            <person name="Culley D."/>
            <person name="Crous P.W."/>
            <person name="Fauchery L."/>
            <person name="Girlanda M."/>
            <person name="Hayes R.D."/>
            <person name="Keri Z."/>
            <person name="LaButti K."/>
            <person name="Lipzen A."/>
            <person name="Lombard V."/>
            <person name="Magnuson J."/>
            <person name="Maillard F."/>
            <person name="Murat C."/>
            <person name="Nolan M."/>
            <person name="Ohm R.A."/>
            <person name="Pangilinan J."/>
            <person name="Pereira M.F."/>
            <person name="Perotto S."/>
            <person name="Peter M."/>
            <person name="Pfister S."/>
            <person name="Riley R."/>
            <person name="Sitrit Y."/>
            <person name="Stielow J.B."/>
            <person name="Szollosi G."/>
            <person name="Zifcakova L."/>
            <person name="Stursova M."/>
            <person name="Spatafora J.W."/>
            <person name="Tedersoo L."/>
            <person name="Vaario L.M."/>
            <person name="Yamada A."/>
            <person name="Yan M."/>
            <person name="Wang P."/>
            <person name="Xu J."/>
            <person name="Bruns T."/>
            <person name="Baldrian P."/>
            <person name="Vilgalys R."/>
            <person name="Dunand C."/>
            <person name="Henrissat B."/>
            <person name="Grigoriev I.V."/>
            <person name="Hibbett D."/>
            <person name="Nagy L.G."/>
            <person name="Martin F.M."/>
        </authorList>
    </citation>
    <scope>NUCLEOTIDE SEQUENCE</scope>
    <source>
        <strain evidence="2">UH-Tt-Lm1</strain>
    </source>
</reference>
<proteinExistence type="predicted"/>
<dbReference type="Proteomes" id="UP000736335">
    <property type="component" value="Unassembled WGS sequence"/>
</dbReference>
<feature type="signal peptide" evidence="1">
    <location>
        <begin position="1"/>
        <end position="18"/>
    </location>
</feature>
<reference evidence="2" key="2">
    <citation type="submission" date="2020-11" db="EMBL/GenBank/DDBJ databases">
        <authorList>
            <consortium name="DOE Joint Genome Institute"/>
            <person name="Kuo A."/>
            <person name="Miyauchi S."/>
            <person name="Kiss E."/>
            <person name="Drula E."/>
            <person name="Kohler A."/>
            <person name="Sanchez-Garcia M."/>
            <person name="Andreopoulos B."/>
            <person name="Barry K.W."/>
            <person name="Bonito G."/>
            <person name="Buee M."/>
            <person name="Carver A."/>
            <person name="Chen C."/>
            <person name="Cichocki N."/>
            <person name="Clum A."/>
            <person name="Culley D."/>
            <person name="Crous P.W."/>
            <person name="Fauchery L."/>
            <person name="Girlanda M."/>
            <person name="Hayes R."/>
            <person name="Keri Z."/>
            <person name="Labutti K."/>
            <person name="Lipzen A."/>
            <person name="Lombard V."/>
            <person name="Magnuson J."/>
            <person name="Maillard F."/>
            <person name="Morin E."/>
            <person name="Murat C."/>
            <person name="Nolan M."/>
            <person name="Ohm R."/>
            <person name="Pangilinan J."/>
            <person name="Pereira M."/>
            <person name="Perotto S."/>
            <person name="Peter M."/>
            <person name="Riley R."/>
            <person name="Sitrit Y."/>
            <person name="Stielow B."/>
            <person name="Szollosi G."/>
            <person name="Zifcakova L."/>
            <person name="Stursova M."/>
            <person name="Spatafora J.W."/>
            <person name="Tedersoo L."/>
            <person name="Vaario L.-M."/>
            <person name="Yamada A."/>
            <person name="Yan M."/>
            <person name="Wang P."/>
            <person name="Xu J."/>
            <person name="Bruns T."/>
            <person name="Baldrian P."/>
            <person name="Vilgalys R."/>
            <person name="Henrissat B."/>
            <person name="Grigoriev I.V."/>
            <person name="Hibbett D."/>
            <person name="Nagy L.G."/>
            <person name="Martin F.M."/>
        </authorList>
    </citation>
    <scope>NUCLEOTIDE SEQUENCE</scope>
    <source>
        <strain evidence="2">UH-Tt-Lm1</strain>
    </source>
</reference>
<evidence type="ECO:0000313" key="2">
    <source>
        <dbReference type="EMBL" id="KAF9784525.1"/>
    </source>
</evidence>
<keyword evidence="3" id="KW-1185">Reference proteome</keyword>
<evidence type="ECO:0000256" key="1">
    <source>
        <dbReference type="SAM" id="SignalP"/>
    </source>
</evidence>
<name>A0A9P6L696_9AGAM</name>
<evidence type="ECO:0000313" key="3">
    <source>
        <dbReference type="Proteomes" id="UP000736335"/>
    </source>
</evidence>
<sequence>MVPRSLAILLGLATLVSATSFPVVMQTNLAVGDWCAGLGGDVIYNLGGFTLSAWNPSGNNHNATGVPLVLSITGSTAGSSTHTLATWDSSPYNDWPSFTMMNGGIEANGPGRSVAVSATAGSPVVFLTRNTPPQAPAEIFCAVVGGSPNRPYLAVHGHHDKWFLCAKVYRPDLITWRVAYDVTAGVPSYDYSVDTCYSVLLNIVI</sequence>
<dbReference type="OrthoDB" id="2844016at2759"/>
<organism evidence="2 3">
    <name type="scientific">Thelephora terrestris</name>
    <dbReference type="NCBI Taxonomy" id="56493"/>
    <lineage>
        <taxon>Eukaryota</taxon>
        <taxon>Fungi</taxon>
        <taxon>Dikarya</taxon>
        <taxon>Basidiomycota</taxon>
        <taxon>Agaricomycotina</taxon>
        <taxon>Agaricomycetes</taxon>
        <taxon>Thelephorales</taxon>
        <taxon>Thelephoraceae</taxon>
        <taxon>Thelephora</taxon>
    </lineage>
</organism>
<feature type="chain" id="PRO_5040182857" evidence="1">
    <location>
        <begin position="19"/>
        <end position="205"/>
    </location>
</feature>